<gene>
    <name evidence="2" type="ORF">GCM10011494_14420</name>
</gene>
<dbReference type="SUPFAM" id="SSF56300">
    <property type="entry name" value="Metallo-dependent phosphatases"/>
    <property type="match status" value="1"/>
</dbReference>
<dbReference type="GO" id="GO:0110154">
    <property type="term" value="P:RNA decapping"/>
    <property type="evidence" value="ECO:0007669"/>
    <property type="project" value="TreeGrafter"/>
</dbReference>
<dbReference type="PANTHER" id="PTHR42850">
    <property type="entry name" value="METALLOPHOSPHOESTERASE"/>
    <property type="match status" value="1"/>
</dbReference>
<dbReference type="CDD" id="cd00144">
    <property type="entry name" value="MPP_PPP_family"/>
    <property type="match status" value="1"/>
</dbReference>
<evidence type="ECO:0000313" key="3">
    <source>
        <dbReference type="Proteomes" id="UP000608154"/>
    </source>
</evidence>
<comment type="caution">
    <text evidence="2">The sequence shown here is derived from an EMBL/GenBank/DDBJ whole genome shotgun (WGS) entry which is preliminary data.</text>
</comment>
<accession>A0A916TRM4</accession>
<feature type="domain" description="Calcineurin-like phosphoesterase" evidence="1">
    <location>
        <begin position="25"/>
        <end position="211"/>
    </location>
</feature>
<dbReference type="RefSeq" id="WP_188769952.1">
    <property type="nucleotide sequence ID" value="NZ_BMHK01000007.1"/>
</dbReference>
<dbReference type="InterPro" id="IPR004843">
    <property type="entry name" value="Calcineurin-like_PHP"/>
</dbReference>
<protein>
    <submittedName>
        <fullName evidence="2">Metallophosphoesterase</fullName>
    </submittedName>
</protein>
<organism evidence="2 3">
    <name type="scientific">Novosphingobium endophyticum</name>
    <dbReference type="NCBI Taxonomy" id="1955250"/>
    <lineage>
        <taxon>Bacteria</taxon>
        <taxon>Pseudomonadati</taxon>
        <taxon>Pseudomonadota</taxon>
        <taxon>Alphaproteobacteria</taxon>
        <taxon>Sphingomonadales</taxon>
        <taxon>Sphingomonadaceae</taxon>
        <taxon>Novosphingobium</taxon>
    </lineage>
</organism>
<dbReference type="AlphaFoldDB" id="A0A916TRM4"/>
<sequence>MLTRIRNLLGKPQQTICPSLNPGERVYAIGDIHGRIDLFDSLIEAIEEDDASRPESRTTMILLGDLIDRGADSAAVVARAKEWSRQRPLEFIKGNHEEMLIASMTDVEVLRGFLRYGGRETILSYGVEPRALIESDFDELQRMMVEAIPRDDVEFLDGFRQYIRNGDYLFVHAGIRPQVPIEDQRGTDCRWIREPFLSHDGDFGAFVIHGHTIAEEPQIRRNRIGIDTGAYLYGTLTAIGIEDTNRWFIQARKDKAGAIATFAAAA</sequence>
<dbReference type="InterPro" id="IPR029052">
    <property type="entry name" value="Metallo-depent_PP-like"/>
</dbReference>
<dbReference type="GO" id="GO:0008803">
    <property type="term" value="F:bis(5'-nucleosyl)-tetraphosphatase (symmetrical) activity"/>
    <property type="evidence" value="ECO:0007669"/>
    <property type="project" value="TreeGrafter"/>
</dbReference>
<dbReference type="GO" id="GO:0005737">
    <property type="term" value="C:cytoplasm"/>
    <property type="evidence" value="ECO:0007669"/>
    <property type="project" value="TreeGrafter"/>
</dbReference>
<reference evidence="2" key="1">
    <citation type="journal article" date="2014" name="Int. J. Syst. Evol. Microbiol.">
        <title>Complete genome sequence of Corynebacterium casei LMG S-19264T (=DSM 44701T), isolated from a smear-ripened cheese.</title>
        <authorList>
            <consortium name="US DOE Joint Genome Institute (JGI-PGF)"/>
            <person name="Walter F."/>
            <person name="Albersmeier A."/>
            <person name="Kalinowski J."/>
            <person name="Ruckert C."/>
        </authorList>
    </citation>
    <scope>NUCLEOTIDE SEQUENCE</scope>
    <source>
        <strain evidence="2">CGMCC 1.15095</strain>
    </source>
</reference>
<dbReference type="InterPro" id="IPR050126">
    <property type="entry name" value="Ap4A_hydrolase"/>
</dbReference>
<dbReference type="EMBL" id="BMHK01000007">
    <property type="protein sequence ID" value="GGB97065.1"/>
    <property type="molecule type" value="Genomic_DNA"/>
</dbReference>
<evidence type="ECO:0000259" key="1">
    <source>
        <dbReference type="Pfam" id="PF00149"/>
    </source>
</evidence>
<dbReference type="GO" id="GO:0016791">
    <property type="term" value="F:phosphatase activity"/>
    <property type="evidence" value="ECO:0007669"/>
    <property type="project" value="TreeGrafter"/>
</dbReference>
<name>A0A916TRM4_9SPHN</name>
<dbReference type="Proteomes" id="UP000608154">
    <property type="component" value="Unassembled WGS sequence"/>
</dbReference>
<keyword evidence="3" id="KW-1185">Reference proteome</keyword>
<evidence type="ECO:0000313" key="2">
    <source>
        <dbReference type="EMBL" id="GGB97065.1"/>
    </source>
</evidence>
<dbReference type="Gene3D" id="3.60.21.10">
    <property type="match status" value="1"/>
</dbReference>
<dbReference type="Pfam" id="PF00149">
    <property type="entry name" value="Metallophos"/>
    <property type="match status" value="1"/>
</dbReference>
<proteinExistence type="predicted"/>
<reference evidence="2" key="2">
    <citation type="submission" date="2020-09" db="EMBL/GenBank/DDBJ databases">
        <authorList>
            <person name="Sun Q."/>
            <person name="Zhou Y."/>
        </authorList>
    </citation>
    <scope>NUCLEOTIDE SEQUENCE</scope>
    <source>
        <strain evidence="2">CGMCC 1.15095</strain>
    </source>
</reference>
<dbReference type="PANTHER" id="PTHR42850:SF4">
    <property type="entry name" value="ZINC-DEPENDENT ENDOPOLYPHOSPHATASE"/>
    <property type="match status" value="1"/>
</dbReference>